<dbReference type="GO" id="GO:0005096">
    <property type="term" value="F:GTPase activator activity"/>
    <property type="evidence" value="ECO:0007669"/>
    <property type="project" value="TreeGrafter"/>
</dbReference>
<evidence type="ECO:0000313" key="2">
    <source>
        <dbReference type="Proteomes" id="UP001327560"/>
    </source>
</evidence>
<dbReference type="GO" id="GO:0006893">
    <property type="term" value="P:Golgi to plasma membrane transport"/>
    <property type="evidence" value="ECO:0007669"/>
    <property type="project" value="TreeGrafter"/>
</dbReference>
<gene>
    <name evidence="1" type="ORF">Cni_G15985</name>
</gene>
<proteinExistence type="predicted"/>
<keyword evidence="2" id="KW-1185">Reference proteome</keyword>
<evidence type="ECO:0000313" key="1">
    <source>
        <dbReference type="EMBL" id="WOL07246.1"/>
    </source>
</evidence>
<dbReference type="SUPFAM" id="SSF50978">
    <property type="entry name" value="WD40 repeat-like"/>
    <property type="match status" value="3"/>
</dbReference>
<protein>
    <recommendedName>
        <fullName evidence="3">Lethal giant larvae (Lgl)-like C-terminal domain-containing protein</fullName>
    </recommendedName>
</protein>
<dbReference type="GO" id="GO:0005737">
    <property type="term" value="C:cytoplasm"/>
    <property type="evidence" value="ECO:0007669"/>
    <property type="project" value="TreeGrafter"/>
</dbReference>
<dbReference type="GO" id="GO:0005886">
    <property type="term" value="C:plasma membrane"/>
    <property type="evidence" value="ECO:0007669"/>
    <property type="project" value="TreeGrafter"/>
</dbReference>
<dbReference type="GO" id="GO:0045159">
    <property type="term" value="F:myosin II binding"/>
    <property type="evidence" value="ECO:0007669"/>
    <property type="project" value="TreeGrafter"/>
</dbReference>
<dbReference type="InterPro" id="IPR015943">
    <property type="entry name" value="WD40/YVTN_repeat-like_dom_sf"/>
</dbReference>
<dbReference type="Gene3D" id="2.130.10.10">
    <property type="entry name" value="YVTN repeat-like/Quinoprotein amine dehydrogenase"/>
    <property type="match status" value="2"/>
</dbReference>
<name>A0AAQ3QFA1_9LILI</name>
<dbReference type="PANTHER" id="PTHR10241:SF27">
    <property type="entry name" value="TRANSDUCIN_WD40 REPEAT-LIKE SUPERFAMILY PROTEIN"/>
    <property type="match status" value="1"/>
</dbReference>
<reference evidence="1 2" key="1">
    <citation type="submission" date="2023-10" db="EMBL/GenBank/DDBJ databases">
        <title>Chromosome-scale genome assembly provides insights into flower coloration mechanisms of Canna indica.</title>
        <authorList>
            <person name="Li C."/>
        </authorList>
    </citation>
    <scope>NUCLEOTIDE SEQUENCE [LARGE SCALE GENOMIC DNA]</scope>
    <source>
        <tissue evidence="1">Flower</tissue>
    </source>
</reference>
<dbReference type="Proteomes" id="UP001327560">
    <property type="component" value="Chromosome 5"/>
</dbReference>
<sequence length="1044" mass="116261">MFVKKLVEKATKKHTVGGCINSLKAEDVKPRLAFHYGIPPESSSLAYDHIQHILAISTRNGFIKLFGKDNSQALLQSEEAGPSKFLEFLDNQAILFNVTTQNRIEVWNIDKKQLSHVHNFNDEITSFSVMQQSFYIYIGDCHGNVTVLKLDHTLQCLVQMPYRIAFSESHCKSTEGGSDTAVIFTSPQPMAESKRVLIIFRDGLITLWGIQENKVIFVAGGIGQHSPQEPKIAVAASWSCAFGSKVVVGYSNGDIFIWAIPVVSDRNSEVSSNQKDLHSSQNVPLLRLNLGYKMDKVPIVSLRWFAHDENSGYLYVNGFNDAGSSHSFQVIVLNENSQTRTIRLVFPLTEPCLVVETVSFFDNQSKSKKNTVVLLLRSGCLCLYDNSEIEHYLAQCQTKSIPTLPKQLMVTLPFGNSRISAIKMYTSALSPMDEDQVFLSKKYHSLFSMNMNERDGSHQISTQLSGFSKAKNLLVTGHFDGAINFWDATCPLLSPILSIKLQGNESAPITSLHFDVYSHILVSGDQSGLVCIFFFKKEQNASENIFSFLQGKQGDNYTIQSFKLKGAINSICTDMDFKHLALGTDRGYVAVIKVEGTTILYQKQIPSQLYNGIISLQFGNFGQNGLEKDILLVGMEDSSVLALEEDSGNTLSANPVRTKKPSKALLMHILDASPDGVWLPDCEDISRESSSKQSMQKQPLILLCSEKAIRLYSLSHVVQGIKKVYIKKKLNGSCCYASIIHGPSLDFGLILIYACGKTEIRSLADLALLNQISLKGLFYPTLKPPPNSSSVLCFSFEGELVLVHGDQAILFVSVLSHREVYRHLEHITKVYMEDLSPQEGSPSTNNPQKEKRKGILGMIVKDRKGNKTKYSQENNVDTSNTTEELSSIFSTCNYSPSDETMTTPAVNADDVELDIDDIDLEDTKEKNKGLNFAALNKQKISKKLNALKGKLKSTIEEKVNTAEKNTFEDKAEKNISTIDQIKQKYGYTTNEESHTAKMAESKLKENITKLKGIEQRTSEMQNNAQTFSSMAKELLQATKSRKST</sequence>
<dbReference type="AlphaFoldDB" id="A0AAQ3QFA1"/>
<dbReference type="GO" id="GO:0006887">
    <property type="term" value="P:exocytosis"/>
    <property type="evidence" value="ECO:0007669"/>
    <property type="project" value="TreeGrafter"/>
</dbReference>
<dbReference type="CDD" id="cd15873">
    <property type="entry name" value="R-SNARE_STXBP5_6"/>
    <property type="match status" value="1"/>
</dbReference>
<dbReference type="EMBL" id="CP136894">
    <property type="protein sequence ID" value="WOL07246.1"/>
    <property type="molecule type" value="Genomic_DNA"/>
</dbReference>
<dbReference type="GO" id="GO:0019905">
    <property type="term" value="F:syntaxin binding"/>
    <property type="evidence" value="ECO:0007669"/>
    <property type="project" value="TreeGrafter"/>
</dbReference>
<accession>A0AAQ3QFA1</accession>
<dbReference type="InterPro" id="IPR036322">
    <property type="entry name" value="WD40_repeat_dom_sf"/>
</dbReference>
<organism evidence="1 2">
    <name type="scientific">Canna indica</name>
    <name type="common">Indian-shot</name>
    <dbReference type="NCBI Taxonomy" id="4628"/>
    <lineage>
        <taxon>Eukaryota</taxon>
        <taxon>Viridiplantae</taxon>
        <taxon>Streptophyta</taxon>
        <taxon>Embryophyta</taxon>
        <taxon>Tracheophyta</taxon>
        <taxon>Spermatophyta</taxon>
        <taxon>Magnoliopsida</taxon>
        <taxon>Liliopsida</taxon>
        <taxon>Zingiberales</taxon>
        <taxon>Cannaceae</taxon>
        <taxon>Canna</taxon>
    </lineage>
</organism>
<evidence type="ECO:0008006" key="3">
    <source>
        <dbReference type="Google" id="ProtNLM"/>
    </source>
</evidence>
<dbReference type="Gene3D" id="1.20.5.110">
    <property type="match status" value="1"/>
</dbReference>
<dbReference type="PANTHER" id="PTHR10241">
    <property type="entry name" value="LETHAL 2 GIANT LARVAE PROTEIN"/>
    <property type="match status" value="1"/>
</dbReference>